<evidence type="ECO:0000313" key="5">
    <source>
        <dbReference type="Proteomes" id="UP000254651"/>
    </source>
</evidence>
<sequence length="189" mass="20339">MRQPRLVNAPQRQQGFVLFMVLAVMMVVALFVVAAVQSYNTEQRISANDADRKFAASLAEAALREGERRAVTLDREGAVFTADCADGLCTAVGSSAPAGRNDIVIEGAPTVPAVSRRCGNALCLDNRSRRYNVGGLNTNKDPRYLIEFIRFDAETGEAVYRVSAQGRGRIANTAVVVQSYVRVGANAGN</sequence>
<protein>
    <submittedName>
        <fullName evidence="4">Type IV pilus biogenesis protein PilK</fullName>
    </submittedName>
</protein>
<dbReference type="EMBL" id="UGQS01000002">
    <property type="protein sequence ID" value="STZ76738.1"/>
    <property type="molecule type" value="Genomic_DNA"/>
</dbReference>
<accession>A0A378UH85</accession>
<keyword evidence="1" id="KW-1133">Transmembrane helix</keyword>
<feature type="domain" description="PilX/PilW C-terminal" evidence="2">
    <location>
        <begin position="126"/>
        <end position="182"/>
    </location>
</feature>
<dbReference type="InterPro" id="IPR025746">
    <property type="entry name" value="PilX_N_dom"/>
</dbReference>
<evidence type="ECO:0000259" key="2">
    <source>
        <dbReference type="Pfam" id="PF13681"/>
    </source>
</evidence>
<feature type="domain" description="Type 4 fimbrial biogenesis protein PilX N-terminal" evidence="3">
    <location>
        <begin position="14"/>
        <end position="64"/>
    </location>
</feature>
<proteinExistence type="predicted"/>
<evidence type="ECO:0000259" key="3">
    <source>
        <dbReference type="Pfam" id="PF14341"/>
    </source>
</evidence>
<evidence type="ECO:0000313" key="4">
    <source>
        <dbReference type="EMBL" id="STZ76738.1"/>
    </source>
</evidence>
<dbReference type="Pfam" id="PF13681">
    <property type="entry name" value="PilX"/>
    <property type="match status" value="1"/>
</dbReference>
<keyword evidence="1" id="KW-0472">Membrane</keyword>
<keyword evidence="5" id="KW-1185">Reference proteome</keyword>
<evidence type="ECO:0000256" key="1">
    <source>
        <dbReference type="SAM" id="Phobius"/>
    </source>
</evidence>
<dbReference type="Proteomes" id="UP000254651">
    <property type="component" value="Unassembled WGS sequence"/>
</dbReference>
<dbReference type="InterPro" id="IPR025205">
    <property type="entry name" value="PilX/PilW_C"/>
</dbReference>
<organism evidence="4 5">
    <name type="scientific">Bergeriella denitrificans</name>
    <name type="common">Neisseria denitrificans</name>
    <dbReference type="NCBI Taxonomy" id="494"/>
    <lineage>
        <taxon>Bacteria</taxon>
        <taxon>Pseudomonadati</taxon>
        <taxon>Pseudomonadota</taxon>
        <taxon>Betaproteobacteria</taxon>
        <taxon>Neisseriales</taxon>
        <taxon>Neisseriaceae</taxon>
        <taxon>Bergeriella</taxon>
    </lineage>
</organism>
<feature type="transmembrane region" description="Helical" evidence="1">
    <location>
        <begin position="16"/>
        <end position="36"/>
    </location>
</feature>
<name>A0A378UH85_BERDE</name>
<gene>
    <name evidence="4" type="primary">pilK</name>
    <name evidence="4" type="ORF">NCTC10295_01521</name>
</gene>
<dbReference type="Pfam" id="PF14341">
    <property type="entry name" value="PilX_N"/>
    <property type="match status" value="1"/>
</dbReference>
<reference evidence="4 5" key="1">
    <citation type="submission" date="2018-06" db="EMBL/GenBank/DDBJ databases">
        <authorList>
            <consortium name="Pathogen Informatics"/>
            <person name="Doyle S."/>
        </authorList>
    </citation>
    <scope>NUCLEOTIDE SEQUENCE [LARGE SCALE GENOMIC DNA]</scope>
    <source>
        <strain evidence="4 5">NCTC10295</strain>
    </source>
</reference>
<dbReference type="RefSeq" id="WP_066075780.1">
    <property type="nucleotide sequence ID" value="NZ_CP181246.1"/>
</dbReference>
<dbReference type="AlphaFoldDB" id="A0A378UH85"/>
<keyword evidence="1" id="KW-0812">Transmembrane</keyword>